<name>A0ABW3UEY1_9BACL</name>
<dbReference type="Pfam" id="PF05183">
    <property type="entry name" value="RdRP"/>
    <property type="match status" value="1"/>
</dbReference>
<dbReference type="RefSeq" id="WP_345595214.1">
    <property type="nucleotide sequence ID" value="NZ_BAABJG010000055.1"/>
</dbReference>
<evidence type="ECO:0000313" key="2">
    <source>
        <dbReference type="EMBL" id="MFD1219492.1"/>
    </source>
</evidence>
<evidence type="ECO:0000259" key="1">
    <source>
        <dbReference type="Pfam" id="PF05183"/>
    </source>
</evidence>
<accession>A0ABW3UEY1</accession>
<reference evidence="3" key="1">
    <citation type="journal article" date="2019" name="Int. J. Syst. Evol. Microbiol.">
        <title>The Global Catalogue of Microorganisms (GCM) 10K type strain sequencing project: providing services to taxonomists for standard genome sequencing and annotation.</title>
        <authorList>
            <consortium name="The Broad Institute Genomics Platform"/>
            <consortium name="The Broad Institute Genome Sequencing Center for Infectious Disease"/>
            <person name="Wu L."/>
            <person name="Ma J."/>
        </authorList>
    </citation>
    <scope>NUCLEOTIDE SEQUENCE [LARGE SCALE GENOMIC DNA]</scope>
    <source>
        <strain evidence="3">CCUG 53270</strain>
    </source>
</reference>
<evidence type="ECO:0000313" key="3">
    <source>
        <dbReference type="Proteomes" id="UP001597180"/>
    </source>
</evidence>
<organism evidence="2 3">
    <name type="scientific">Paenibacillus vulneris</name>
    <dbReference type="NCBI Taxonomy" id="1133364"/>
    <lineage>
        <taxon>Bacteria</taxon>
        <taxon>Bacillati</taxon>
        <taxon>Bacillota</taxon>
        <taxon>Bacilli</taxon>
        <taxon>Bacillales</taxon>
        <taxon>Paenibacillaceae</taxon>
        <taxon>Paenibacillus</taxon>
    </lineage>
</organism>
<comment type="caution">
    <text evidence="2">The sequence shown here is derived from an EMBL/GenBank/DDBJ whole genome shotgun (WGS) entry which is preliminary data.</text>
</comment>
<protein>
    <recommendedName>
        <fullName evidence="1">RDRP core domain-containing protein</fullName>
    </recommendedName>
</protein>
<dbReference type="Proteomes" id="UP001597180">
    <property type="component" value="Unassembled WGS sequence"/>
</dbReference>
<dbReference type="EMBL" id="JBHTLU010000012">
    <property type="protein sequence ID" value="MFD1219492.1"/>
    <property type="molecule type" value="Genomic_DNA"/>
</dbReference>
<keyword evidence="3" id="KW-1185">Reference proteome</keyword>
<proteinExistence type="predicted"/>
<feature type="domain" description="RDRP core" evidence="1">
    <location>
        <begin position="122"/>
        <end position="496"/>
    </location>
</feature>
<dbReference type="InterPro" id="IPR057596">
    <property type="entry name" value="RDRP_core"/>
</dbReference>
<sequence length="851" mass="99059">MSLDKQIHIYSIDTSAFYNENEIKLHNRLNKNYRLRAKLKKNIANIKNTYESKSKKIISSINKRIKRIKDKLYIEFKENTQVRQLRNEVLTDKNIVSVFESTLTRTLGLKENQLSLDIVIVETFFFQILEDIIINGFLLNNEKYVCFTASAGQIRTKKTVFIKESLLQRHRDTLMCGLPPDKINSLGGVNINKYLAYLALCNSATDEWKDIDINKVIVVDDMETLVRSVVDYIDEKTYSITRKEMDVRINHTDGCGMILPKKSRKSFMIRMPWIKGLLVPFPYDKFIREANRALKNGFKCGTVTDIYGKQYNLLEDNIEIILTKSQFKMWKYYSSWDEYKEKYIKHNCQTGICNVEEDNIGNAKINYQMLQTLTDITDDELEELCSKTKETISKIGTDRKTMLKVLGVSDSNESKNYFQRALEIYPELLADTYSKEILKQVKKSIVKNARAGKLDIEGKYTFLCPDLYAFCEYLILDNKEPKGLLANGEVYCCLYKETNYLNCLRSPHLYREHAIRHNISDKVKSKWFITKGLYTSCHDPISKILQFDVDGDKALVCADNLLIRVADRNMNDIVPLYYEMAKAEAEVIDNQSIFNGLRAAYTGGNIGVISNDITKIWNSEQVNLDVIKWLCMENNFVIDYAKTLYKPIRPKEIGTLIHMYTKSKVPHFFMYAKNKEKHEVEKINNSTINKLEKIINNPRLNFRASNIGKFNYKMLLSNKSVNVDLNKDIIDKYSELETRSHFMINKDTDENSNIPYLYQSIKEEILEVNSNINYVVDVLIEYLYKYKRSSFKATLWECFGEVILINLSNNIHKSFKKGYILCDSCGTRTMGRTSNKKYCEACARKIKRTKK</sequence>
<gene>
    <name evidence="2" type="ORF">ACFQ4B_05140</name>
</gene>